<accession>A0A8J6GXM1</accession>
<dbReference type="PROSITE" id="PS50234">
    <property type="entry name" value="VWFA"/>
    <property type="match status" value="3"/>
</dbReference>
<dbReference type="PANTHER" id="PTHR10288">
    <property type="entry name" value="KH DOMAIN CONTAINING RNA BINDING PROTEIN"/>
    <property type="match status" value="1"/>
</dbReference>
<dbReference type="Pfam" id="PF01391">
    <property type="entry name" value="Collagen"/>
    <property type="match status" value="2"/>
</dbReference>
<gene>
    <name evidence="19" type="ORF">LTLLF_117365</name>
</gene>
<dbReference type="PRINTS" id="PR00453">
    <property type="entry name" value="VWFADOMAIN"/>
</dbReference>
<feature type="region of interest" description="Disordered" evidence="17">
    <location>
        <begin position="621"/>
        <end position="907"/>
    </location>
</feature>
<dbReference type="Proteomes" id="UP000710432">
    <property type="component" value="Unassembled WGS sequence"/>
</dbReference>
<dbReference type="InterPro" id="IPR004087">
    <property type="entry name" value="KH_dom"/>
</dbReference>
<feature type="compositionally biased region" description="Pro residues" evidence="17">
    <location>
        <begin position="896"/>
        <end position="907"/>
    </location>
</feature>
<dbReference type="Gene3D" id="3.30.1370.10">
    <property type="entry name" value="K Homology domain, type 1"/>
    <property type="match status" value="3"/>
</dbReference>
<feature type="domain" description="VWFA" evidence="18">
    <location>
        <begin position="1128"/>
        <end position="1282"/>
    </location>
</feature>
<evidence type="ECO:0000256" key="11">
    <source>
        <dbReference type="ARBA" id="ARBA00023125"/>
    </source>
</evidence>
<dbReference type="Pfam" id="PF00013">
    <property type="entry name" value="KH_1"/>
    <property type="match status" value="3"/>
</dbReference>
<keyword evidence="11" id="KW-0238">DNA-binding</keyword>
<evidence type="ECO:0000256" key="7">
    <source>
        <dbReference type="ARBA" id="ARBA00022737"/>
    </source>
</evidence>
<evidence type="ECO:0000256" key="14">
    <source>
        <dbReference type="ARBA" id="ARBA00044000"/>
    </source>
</evidence>
<dbReference type="FunFam" id="3.40.50.410:FF:000050">
    <property type="entry name" value="Collagen, type VI, alpha 1"/>
    <property type="match status" value="1"/>
</dbReference>
<keyword evidence="5" id="KW-0272">Extracellular matrix</keyword>
<comment type="subcellular location">
    <subcellularLocation>
        <location evidence="1">Cytoplasm</location>
    </subcellularLocation>
    <subcellularLocation>
        <location evidence="2">Secreted</location>
        <location evidence="2">Extracellular space</location>
        <location evidence="2">Extracellular matrix</location>
    </subcellularLocation>
</comment>
<evidence type="ECO:0000256" key="5">
    <source>
        <dbReference type="ARBA" id="ARBA00022530"/>
    </source>
</evidence>
<dbReference type="GO" id="GO:0005581">
    <property type="term" value="C:collagen trimer"/>
    <property type="evidence" value="ECO:0007669"/>
    <property type="project" value="UniProtKB-KW"/>
</dbReference>
<dbReference type="SMART" id="SM00327">
    <property type="entry name" value="VWA"/>
    <property type="match status" value="3"/>
</dbReference>
<keyword evidence="10 19" id="KW-0176">Collagen</keyword>
<sequence length="1289" mass="137180">VPGDAIWAPSILPHSTLSTLSHHPELHFGGKMESKVSEGGLNVTLTIRLLMHGKKGETVKKMREESGARINISEGNCPERIVTITGPTDAIFKAFAMIAYKFEEDIINSMSNSPATSKPPVTLRLVVPASQCGSLIGKGGSKIKEIRESTGAQVQVAGDMLPNSTERAVTISGTPEAIIQCVKQICVVMLESPPKGATIPYRPKPASTPVIFAGGQAYTIQGQYAIPHPDQLTKLHQLAMQQTPFPPLGQTNPAFPGEKLPLHSSEEAQNLMGQSSGLDASPPASTHELTIPNDLIGCIIGRQGTKINEIRQMSGAQIKIANATEGSSERQITITGTPANISLAQYLINASAHPDPGPHLMGTRRPARNMRLAHALLPLLLQACWVAAQDIQGPKAIAFQDCPVDLFFVLDTSESVALRLKPYGALVDKVKSFTKRFIDNLRDRYYRCDRNLVWNAGALHYSDEVEIIRGLTRMPSGRDELKASVDAVKYFGKGTYTDCAIKKGLEELLIGGSHLKENKYLIVVTDGHPLEGYKEPCGGLEDAVNEAKHLGIKVFSVAITPDHLEPRLSIIATDHTYRRNFTAADWGHSLDAEETISQTIDTIVEMIKNNVEQVCCTFDCQAARGPPGPRGDPGYEGERGKPGLPGEKGEAGDPGRPGDLGPVGYQGMKGSRGPKGYKGEKGKRGIDGVDGMKGETGFPGLPGCKGSPGFDGIQGPPGPKGDAGAFGLKGEKGDPGEPGPPGEKGEAGDEGNAGPDGPPGERGGPGERGPRGTPGVRGPRGDPGEAGPQGDQGREGPVGIPGDPGDAGPIGPKGYRGDEGPPGPEGEDGPPGNGTEGFPGFPGYPGNRGPPGINGTKGYPGLKGDEGEVGDPGEDNNDISPRGVKGAKGYRGPEGPQGPPGHVGPPGPDECEILDIIMKMCYILFVLDSSESIGLQNFEIAKDFIIKVIDRLSKDELVKFEPGQSHAGVVQYSHNQMQEHVDMRSPNIRNAQDFKEAVKKLQWMAGGTFTGEALQYTRDRLLPPTQNNRIALVITDGRSDTQRDTTPLSVLCGPDIQVVSVGIKDVFGFVAGSDQLKVISCQGLLSQGRPGISLVKENYAELLDDGFLKNITAQICIDKKCPDYTCPITFSSPADITILLDSSASVGSHNLETTKVFAKRLAERFLSAGRTDPSQDVRVAVVQYSGQGQQQPGRAALQFMQNYTVLASSGATAEAIEKAVQEAQRAGIEIFVVVVGPQVNEPHIRVLVTGKTAEYDVAFGERHLFRVPNYQALLRGVFYQTVSRKVALG</sequence>
<proteinExistence type="inferred from homology"/>
<evidence type="ECO:0000256" key="3">
    <source>
        <dbReference type="ARBA" id="ARBA00022490"/>
    </source>
</evidence>
<dbReference type="InterPro" id="IPR036612">
    <property type="entry name" value="KH_dom_type_1_sf"/>
</dbReference>
<dbReference type="FunFam" id="3.30.1370.10:FF:000002">
    <property type="entry name" value="poly(RC)-binding protein 2 isoform X1"/>
    <property type="match status" value="1"/>
</dbReference>
<dbReference type="Gene3D" id="3.40.50.410">
    <property type="entry name" value="von Willebrand factor, type A domain"/>
    <property type="match status" value="4"/>
</dbReference>
<dbReference type="FunFam" id="3.40.50.410:FF:000026">
    <property type="entry name" value="Collagen, type VI, alpha 1"/>
    <property type="match status" value="1"/>
</dbReference>
<keyword evidence="9" id="KW-0130">Cell adhesion</keyword>
<evidence type="ECO:0000259" key="18">
    <source>
        <dbReference type="PROSITE" id="PS50234"/>
    </source>
</evidence>
<dbReference type="GO" id="GO:0007155">
    <property type="term" value="P:cell adhesion"/>
    <property type="evidence" value="ECO:0007669"/>
    <property type="project" value="UniProtKB-KW"/>
</dbReference>
<evidence type="ECO:0000256" key="10">
    <source>
        <dbReference type="ARBA" id="ARBA00023119"/>
    </source>
</evidence>
<comment type="caution">
    <text evidence="19">The sequence shown here is derived from an EMBL/GenBank/DDBJ whole genome shotgun (WGS) entry which is preliminary data.</text>
</comment>
<feature type="domain" description="VWFA" evidence="18">
    <location>
        <begin position="922"/>
        <end position="1111"/>
    </location>
</feature>
<dbReference type="GO" id="GO:0009314">
    <property type="term" value="P:response to radiation"/>
    <property type="evidence" value="ECO:0007669"/>
    <property type="project" value="UniProtKB-ARBA"/>
</dbReference>
<dbReference type="EMBL" id="JAATJU010012500">
    <property type="protein sequence ID" value="KAH0518164.1"/>
    <property type="molecule type" value="Genomic_DNA"/>
</dbReference>
<comment type="function">
    <text evidence="13">Collagen VI acts as a cell-binding protein.</text>
</comment>
<dbReference type="CDD" id="cd01480">
    <property type="entry name" value="vWA_collagen_alpha_1-VI-type"/>
    <property type="match status" value="2"/>
</dbReference>
<evidence type="ECO:0000256" key="12">
    <source>
        <dbReference type="ARBA" id="ARBA00023274"/>
    </source>
</evidence>
<feature type="non-terminal residue" evidence="19">
    <location>
        <position position="1"/>
    </location>
</feature>
<dbReference type="PROSITE" id="PS50084">
    <property type="entry name" value="KH_TYPE_1"/>
    <property type="match status" value="3"/>
</dbReference>
<evidence type="ECO:0000256" key="6">
    <source>
        <dbReference type="ARBA" id="ARBA00022729"/>
    </source>
</evidence>
<feature type="domain" description="VWFA" evidence="18">
    <location>
        <begin position="405"/>
        <end position="600"/>
    </location>
</feature>
<keyword evidence="3" id="KW-0963">Cytoplasm</keyword>
<keyword evidence="7" id="KW-0677">Repeat</keyword>
<evidence type="ECO:0000313" key="20">
    <source>
        <dbReference type="Proteomes" id="UP000710432"/>
    </source>
</evidence>
<evidence type="ECO:0000256" key="15">
    <source>
        <dbReference type="ARBA" id="ARBA00073987"/>
    </source>
</evidence>
<dbReference type="SMART" id="SM00322">
    <property type="entry name" value="KH"/>
    <property type="match status" value="3"/>
</dbReference>
<dbReference type="GO" id="GO:1990904">
    <property type="term" value="C:ribonucleoprotein complex"/>
    <property type="evidence" value="ECO:0007669"/>
    <property type="project" value="UniProtKB-KW"/>
</dbReference>
<comment type="similarity">
    <text evidence="14">Belongs to the type VI collagen family.</text>
</comment>
<reference evidence="19" key="1">
    <citation type="submission" date="2020-03" db="EMBL/GenBank/DDBJ databases">
        <title>Studies in the Genomics of Life Span.</title>
        <authorList>
            <person name="Glass D."/>
        </authorList>
    </citation>
    <scope>NUCLEOTIDE SEQUENCE</scope>
    <source>
        <strain evidence="19">LTLLF</strain>
        <tissue evidence="19">Muscle</tissue>
    </source>
</reference>
<protein>
    <recommendedName>
        <fullName evidence="15">Collagen alpha-1(VI) chain</fullName>
    </recommendedName>
</protein>
<dbReference type="SUPFAM" id="SSF53300">
    <property type="entry name" value="vWA-like"/>
    <property type="match status" value="3"/>
</dbReference>
<evidence type="ECO:0000256" key="8">
    <source>
        <dbReference type="ARBA" id="ARBA00022884"/>
    </source>
</evidence>
<feature type="compositionally biased region" description="Acidic residues" evidence="17">
    <location>
        <begin position="867"/>
        <end position="877"/>
    </location>
</feature>
<feature type="compositionally biased region" description="Basic and acidic residues" evidence="17">
    <location>
        <begin position="677"/>
        <end position="693"/>
    </location>
</feature>
<dbReference type="SUPFAM" id="SSF54791">
    <property type="entry name" value="Eukaryotic type KH-domain (KH-domain type I)"/>
    <property type="match status" value="3"/>
</dbReference>
<keyword evidence="12" id="KW-0687">Ribonucleoprotein</keyword>
<dbReference type="GO" id="GO:0005737">
    <property type="term" value="C:cytoplasm"/>
    <property type="evidence" value="ECO:0007669"/>
    <property type="project" value="UniProtKB-SubCell"/>
</dbReference>
<evidence type="ECO:0000256" key="13">
    <source>
        <dbReference type="ARBA" id="ARBA00043858"/>
    </source>
</evidence>
<dbReference type="CDD" id="cd22522">
    <property type="entry name" value="KH-I_PCBP3_rpt3"/>
    <property type="match status" value="1"/>
</dbReference>
<dbReference type="GO" id="GO:0003677">
    <property type="term" value="F:DNA binding"/>
    <property type="evidence" value="ECO:0007669"/>
    <property type="project" value="UniProtKB-KW"/>
</dbReference>
<dbReference type="GO" id="GO:0003723">
    <property type="term" value="F:RNA binding"/>
    <property type="evidence" value="ECO:0007669"/>
    <property type="project" value="UniProtKB-UniRule"/>
</dbReference>
<keyword evidence="6" id="KW-0732">Signal</keyword>
<dbReference type="InterPro" id="IPR004088">
    <property type="entry name" value="KH_dom_type_1"/>
</dbReference>
<evidence type="ECO:0000256" key="2">
    <source>
        <dbReference type="ARBA" id="ARBA00004498"/>
    </source>
</evidence>
<keyword evidence="8 16" id="KW-0694">RNA-binding</keyword>
<dbReference type="CDD" id="cd22519">
    <property type="entry name" value="KH-I_PCBP3_rpt2"/>
    <property type="match status" value="1"/>
</dbReference>
<dbReference type="Pfam" id="PF00092">
    <property type="entry name" value="VWA"/>
    <property type="match status" value="3"/>
</dbReference>
<feature type="compositionally biased region" description="Low complexity" evidence="17">
    <location>
        <begin position="797"/>
        <end position="813"/>
    </location>
</feature>
<evidence type="ECO:0000256" key="1">
    <source>
        <dbReference type="ARBA" id="ARBA00004496"/>
    </source>
</evidence>
<name>A0A8J6GXM1_MICOH</name>
<dbReference type="InterPro" id="IPR002035">
    <property type="entry name" value="VWF_A"/>
</dbReference>
<keyword evidence="4" id="KW-0964">Secreted</keyword>
<evidence type="ECO:0000256" key="16">
    <source>
        <dbReference type="PROSITE-ProRule" id="PRU00117"/>
    </source>
</evidence>
<evidence type="ECO:0000256" key="17">
    <source>
        <dbReference type="SAM" id="MobiDB-lite"/>
    </source>
</evidence>
<dbReference type="FunFam" id="3.30.1370.10:FF:000005">
    <property type="entry name" value="poly(RC)-binding protein 2 isoform X1"/>
    <property type="match status" value="1"/>
</dbReference>
<dbReference type="InterPro" id="IPR036465">
    <property type="entry name" value="vWFA_dom_sf"/>
</dbReference>
<organism evidence="19 20">
    <name type="scientific">Microtus ochrogaster</name>
    <name type="common">Prairie vole</name>
    <dbReference type="NCBI Taxonomy" id="79684"/>
    <lineage>
        <taxon>Eukaryota</taxon>
        <taxon>Metazoa</taxon>
        <taxon>Chordata</taxon>
        <taxon>Craniata</taxon>
        <taxon>Vertebrata</taxon>
        <taxon>Euteleostomi</taxon>
        <taxon>Mammalia</taxon>
        <taxon>Eutheria</taxon>
        <taxon>Euarchontoglires</taxon>
        <taxon>Glires</taxon>
        <taxon>Rodentia</taxon>
        <taxon>Myomorpha</taxon>
        <taxon>Muroidea</taxon>
        <taxon>Cricetidae</taxon>
        <taxon>Arvicolinae</taxon>
        <taxon>Microtus</taxon>
    </lineage>
</organism>
<evidence type="ECO:0000256" key="4">
    <source>
        <dbReference type="ARBA" id="ARBA00022525"/>
    </source>
</evidence>
<evidence type="ECO:0000313" key="19">
    <source>
        <dbReference type="EMBL" id="KAH0518164.1"/>
    </source>
</evidence>
<dbReference type="InterPro" id="IPR008160">
    <property type="entry name" value="Collagen"/>
</dbReference>
<evidence type="ECO:0000256" key="9">
    <source>
        <dbReference type="ARBA" id="ARBA00022889"/>
    </source>
</evidence>
<feature type="compositionally biased region" description="Basic and acidic residues" evidence="17">
    <location>
        <begin position="636"/>
        <end position="653"/>
    </location>
</feature>